<sequence length="52" mass="6315">MKYSTKVLSVNCSRRYWVKHFWARGYCVSTVGLDEDKIKKYVKWQQQKEQQG</sequence>
<dbReference type="GO" id="GO:0003677">
    <property type="term" value="F:DNA binding"/>
    <property type="evidence" value="ECO:0007669"/>
    <property type="project" value="InterPro"/>
</dbReference>
<dbReference type="GO" id="GO:0004803">
    <property type="term" value="F:transposase activity"/>
    <property type="evidence" value="ECO:0007669"/>
    <property type="project" value="InterPro"/>
</dbReference>
<dbReference type="SUPFAM" id="SSF143422">
    <property type="entry name" value="Transposase IS200-like"/>
    <property type="match status" value="1"/>
</dbReference>
<reference evidence="3" key="1">
    <citation type="submission" date="2017-09" db="EMBL/GenBank/DDBJ databases">
        <title>Depth-based differentiation of microbial function through sediment-hosted aquifers and enrichment of novel symbionts in the deep terrestrial subsurface.</title>
        <authorList>
            <person name="Probst A.J."/>
            <person name="Ladd B."/>
            <person name="Jarett J.K."/>
            <person name="Geller-Mcgrath D.E."/>
            <person name="Sieber C.M.K."/>
            <person name="Emerson J.B."/>
            <person name="Anantharaman K."/>
            <person name="Thomas B.C."/>
            <person name="Malmstrom R."/>
            <person name="Stieglmeier M."/>
            <person name="Klingl A."/>
            <person name="Woyke T."/>
            <person name="Ryan C.M."/>
            <person name="Banfield J.F."/>
        </authorList>
    </citation>
    <scope>NUCLEOTIDE SEQUENCE [LARGE SCALE GENOMIC DNA]</scope>
</reference>
<dbReference type="GO" id="GO:0006313">
    <property type="term" value="P:DNA transposition"/>
    <property type="evidence" value="ECO:0007669"/>
    <property type="project" value="InterPro"/>
</dbReference>
<dbReference type="AlphaFoldDB" id="A0A2M7XYN3"/>
<evidence type="ECO:0000313" key="3">
    <source>
        <dbReference type="Proteomes" id="UP000229647"/>
    </source>
</evidence>
<dbReference type="Gene3D" id="3.30.70.1290">
    <property type="entry name" value="Transposase IS200-like"/>
    <property type="match status" value="1"/>
</dbReference>
<dbReference type="Pfam" id="PF01797">
    <property type="entry name" value="Y1_Tnp"/>
    <property type="match status" value="1"/>
</dbReference>
<name>A0A2M7XYN3_9BACT</name>
<dbReference type="Proteomes" id="UP000229647">
    <property type="component" value="Unassembled WGS sequence"/>
</dbReference>
<dbReference type="InterPro" id="IPR036515">
    <property type="entry name" value="Transposase_17_sf"/>
</dbReference>
<gene>
    <name evidence="2" type="ORF">CO165_01380</name>
</gene>
<accession>A0A2M7XYN3</accession>
<dbReference type="InterPro" id="IPR002686">
    <property type="entry name" value="Transposase_17"/>
</dbReference>
<proteinExistence type="predicted"/>
<evidence type="ECO:0000313" key="2">
    <source>
        <dbReference type="EMBL" id="PJA55847.1"/>
    </source>
</evidence>
<comment type="caution">
    <text evidence="2">The sequence shown here is derived from an EMBL/GenBank/DDBJ whole genome shotgun (WGS) entry which is preliminary data.</text>
</comment>
<organism evidence="2 3">
    <name type="scientific">Candidatus Roizmanbacteria bacterium CG_4_9_14_3_um_filter_33_18</name>
    <dbReference type="NCBI Taxonomy" id="1974841"/>
    <lineage>
        <taxon>Bacteria</taxon>
        <taxon>Candidatus Roizmaniibacteriota</taxon>
    </lineage>
</organism>
<feature type="domain" description="Transposase IS200-like" evidence="1">
    <location>
        <begin position="13"/>
        <end position="45"/>
    </location>
</feature>
<dbReference type="EMBL" id="PFWL01000060">
    <property type="protein sequence ID" value="PJA55847.1"/>
    <property type="molecule type" value="Genomic_DNA"/>
</dbReference>
<protein>
    <recommendedName>
        <fullName evidence="1">Transposase IS200-like domain-containing protein</fullName>
    </recommendedName>
</protein>
<evidence type="ECO:0000259" key="1">
    <source>
        <dbReference type="Pfam" id="PF01797"/>
    </source>
</evidence>